<feature type="transmembrane region" description="Helical" evidence="1">
    <location>
        <begin position="57"/>
        <end position="79"/>
    </location>
</feature>
<reference evidence="2 3" key="1">
    <citation type="submission" date="2015-02" db="EMBL/GenBank/DDBJ databases">
        <title>Draft genome sequences of ten Microbacterium spp. with emphasis on heavy metal contaminated environments.</title>
        <authorList>
            <person name="Corretto E."/>
        </authorList>
    </citation>
    <scope>NUCLEOTIDE SEQUENCE [LARGE SCALE GENOMIC DNA]</scope>
    <source>
        <strain evidence="2 3">BEL163</strain>
    </source>
</reference>
<accession>A0A0F0KBW5</accession>
<evidence type="ECO:0000313" key="3">
    <source>
        <dbReference type="Proteomes" id="UP000033725"/>
    </source>
</evidence>
<feature type="transmembrane region" description="Helical" evidence="1">
    <location>
        <begin position="86"/>
        <end position="110"/>
    </location>
</feature>
<sequence>MAGRGARRLPVIPDAWRYARPVITFLFRGLLYLVSAGLGLIAADLLLDGFEIEWDKWWGFVVCILIFAILQSVLSPWVVKIANRYAPVLMGGIGIVSTLISLIIVVLLPIGGLRITDLTGWLLGSVIVWLITALGSVLLPLIFLRKKVDSAKGARR</sequence>
<dbReference type="PATRIC" id="fig|82380.10.peg.3212"/>
<keyword evidence="1" id="KW-0472">Membrane</keyword>
<comment type="caution">
    <text evidence="2">The sequence shown here is derived from an EMBL/GenBank/DDBJ whole genome shotgun (WGS) entry which is preliminary data.</text>
</comment>
<name>A0A0F0KBW5_9MICO</name>
<dbReference type="EMBL" id="JYIV01000030">
    <property type="protein sequence ID" value="KJL18373.1"/>
    <property type="molecule type" value="Genomic_DNA"/>
</dbReference>
<feature type="transmembrane region" description="Helical" evidence="1">
    <location>
        <begin position="25"/>
        <end position="45"/>
    </location>
</feature>
<feature type="transmembrane region" description="Helical" evidence="1">
    <location>
        <begin position="122"/>
        <end position="144"/>
    </location>
</feature>
<keyword evidence="1" id="KW-1133">Transmembrane helix</keyword>
<dbReference type="AlphaFoldDB" id="A0A0F0KBW5"/>
<proteinExistence type="predicted"/>
<keyword evidence="1" id="KW-0812">Transmembrane</keyword>
<evidence type="ECO:0008006" key="4">
    <source>
        <dbReference type="Google" id="ProtNLM"/>
    </source>
</evidence>
<protein>
    <recommendedName>
        <fullName evidence="4">Phage holin family protein</fullName>
    </recommendedName>
</protein>
<dbReference type="Proteomes" id="UP000033725">
    <property type="component" value="Unassembled WGS sequence"/>
</dbReference>
<organism evidence="2 3">
    <name type="scientific">Microbacterium oxydans</name>
    <dbReference type="NCBI Taxonomy" id="82380"/>
    <lineage>
        <taxon>Bacteria</taxon>
        <taxon>Bacillati</taxon>
        <taxon>Actinomycetota</taxon>
        <taxon>Actinomycetes</taxon>
        <taxon>Micrococcales</taxon>
        <taxon>Microbacteriaceae</taxon>
        <taxon>Microbacterium</taxon>
    </lineage>
</organism>
<evidence type="ECO:0000313" key="2">
    <source>
        <dbReference type="EMBL" id="KJL18373.1"/>
    </source>
</evidence>
<gene>
    <name evidence="2" type="ORF">RN51_03206</name>
</gene>
<evidence type="ECO:0000256" key="1">
    <source>
        <dbReference type="SAM" id="Phobius"/>
    </source>
</evidence>